<dbReference type="NCBIfam" id="NF006600">
    <property type="entry name" value="PRK09140.1"/>
    <property type="match status" value="1"/>
</dbReference>
<evidence type="ECO:0000256" key="2">
    <source>
        <dbReference type="ARBA" id="ARBA00006906"/>
    </source>
</evidence>
<keyword evidence="5" id="KW-0119">Carbohydrate metabolism</keyword>
<dbReference type="InterPro" id="IPR000887">
    <property type="entry name" value="Aldlse_KDPG_KHG"/>
</dbReference>
<evidence type="ECO:0000256" key="4">
    <source>
        <dbReference type="ARBA" id="ARBA00023239"/>
    </source>
</evidence>
<dbReference type="Pfam" id="PF01081">
    <property type="entry name" value="Aldolase"/>
    <property type="match status" value="1"/>
</dbReference>
<comment type="pathway">
    <text evidence="1">Carbohydrate acid metabolism.</text>
</comment>
<dbReference type="Gene3D" id="3.20.20.70">
    <property type="entry name" value="Aldolase class I"/>
    <property type="match status" value="1"/>
</dbReference>
<evidence type="ECO:0000313" key="6">
    <source>
        <dbReference type="EMBL" id="GHC76535.1"/>
    </source>
</evidence>
<evidence type="ECO:0000313" key="7">
    <source>
        <dbReference type="Proteomes" id="UP000641137"/>
    </source>
</evidence>
<accession>A0A8J3GJ87</accession>
<evidence type="ECO:0000256" key="5">
    <source>
        <dbReference type="ARBA" id="ARBA00023277"/>
    </source>
</evidence>
<comment type="caution">
    <text evidence="6">The sequence shown here is derived from an EMBL/GenBank/DDBJ whole genome shotgun (WGS) entry which is preliminary data.</text>
</comment>
<reference evidence="6" key="1">
    <citation type="journal article" date="2014" name="Int. J. Syst. Evol. Microbiol.">
        <title>Complete genome sequence of Corynebacterium casei LMG S-19264T (=DSM 44701T), isolated from a smear-ripened cheese.</title>
        <authorList>
            <consortium name="US DOE Joint Genome Institute (JGI-PGF)"/>
            <person name="Walter F."/>
            <person name="Albersmeier A."/>
            <person name="Kalinowski J."/>
            <person name="Ruckert C."/>
        </authorList>
    </citation>
    <scope>NUCLEOTIDE SEQUENCE</scope>
    <source>
        <strain evidence="6">KCTC 42097</strain>
    </source>
</reference>
<comment type="subunit">
    <text evidence="3">Homotrimer.</text>
</comment>
<evidence type="ECO:0000256" key="1">
    <source>
        <dbReference type="ARBA" id="ARBA00004761"/>
    </source>
</evidence>
<dbReference type="PANTHER" id="PTHR30246">
    <property type="entry name" value="2-KETO-3-DEOXY-6-PHOSPHOGLUCONATE ALDOLASE"/>
    <property type="match status" value="1"/>
</dbReference>
<dbReference type="SUPFAM" id="SSF51569">
    <property type="entry name" value="Aldolase"/>
    <property type="match status" value="1"/>
</dbReference>
<sequence>MKLDNYLGQCGIIAILRGIAPDEAVSMAQALIQAGIRIIEVPLNSPNALESVRLISDNVQDRALIGAGTVLTSTEVEMVAAAGGRLIVSPNTNEAVIRSTRNAGLISIPGAATPTEVFAAIHAGADAIKAFPAEMISPAVIKAWRAVIPSAIPILPVGGITPEDIAAYKDSGAAGFGIGSALYKPGKPLQDIKESAVRFVQTDRRSSS</sequence>
<dbReference type="EMBL" id="BMZO01000009">
    <property type="protein sequence ID" value="GHC76535.1"/>
    <property type="molecule type" value="Genomic_DNA"/>
</dbReference>
<protein>
    <submittedName>
        <fullName evidence="6">2-dehydro-3-deoxy-6-phosphogalactonate aldolase</fullName>
    </submittedName>
</protein>
<dbReference type="Proteomes" id="UP000641137">
    <property type="component" value="Unassembled WGS sequence"/>
</dbReference>
<dbReference type="PANTHER" id="PTHR30246:SF1">
    <property type="entry name" value="2-DEHYDRO-3-DEOXY-6-PHOSPHOGALACTONATE ALDOLASE-RELATED"/>
    <property type="match status" value="1"/>
</dbReference>
<dbReference type="RefSeq" id="WP_189491210.1">
    <property type="nucleotide sequence ID" value="NZ_BMZO01000009.1"/>
</dbReference>
<organism evidence="6 7">
    <name type="scientific">Limoniibacter endophyticus</name>
    <dbReference type="NCBI Taxonomy" id="1565040"/>
    <lineage>
        <taxon>Bacteria</taxon>
        <taxon>Pseudomonadati</taxon>
        <taxon>Pseudomonadota</taxon>
        <taxon>Alphaproteobacteria</taxon>
        <taxon>Hyphomicrobiales</taxon>
        <taxon>Bartonellaceae</taxon>
        <taxon>Limoniibacter</taxon>
    </lineage>
</organism>
<keyword evidence="4" id="KW-0456">Lyase</keyword>
<gene>
    <name evidence="6" type="ORF">GCM10010136_27300</name>
</gene>
<dbReference type="CDD" id="cd00452">
    <property type="entry name" value="KDPG_aldolase"/>
    <property type="match status" value="1"/>
</dbReference>
<reference evidence="6" key="2">
    <citation type="submission" date="2020-09" db="EMBL/GenBank/DDBJ databases">
        <authorList>
            <person name="Sun Q."/>
            <person name="Kim S."/>
        </authorList>
    </citation>
    <scope>NUCLEOTIDE SEQUENCE</scope>
    <source>
        <strain evidence="6">KCTC 42097</strain>
    </source>
</reference>
<evidence type="ECO:0000256" key="3">
    <source>
        <dbReference type="ARBA" id="ARBA00011233"/>
    </source>
</evidence>
<proteinExistence type="inferred from homology"/>
<dbReference type="AlphaFoldDB" id="A0A8J3GJ87"/>
<dbReference type="GO" id="GO:0016829">
    <property type="term" value="F:lyase activity"/>
    <property type="evidence" value="ECO:0007669"/>
    <property type="project" value="UniProtKB-KW"/>
</dbReference>
<comment type="similarity">
    <text evidence="2">Belongs to the KHG/KDPG aldolase family.</text>
</comment>
<dbReference type="InterPro" id="IPR013785">
    <property type="entry name" value="Aldolase_TIM"/>
</dbReference>
<name>A0A8J3GJ87_9HYPH</name>
<keyword evidence="7" id="KW-1185">Reference proteome</keyword>